<keyword evidence="2" id="KW-1185">Reference proteome</keyword>
<dbReference type="EMBL" id="JAPUFD010000025">
    <property type="protein sequence ID" value="MDI1493245.1"/>
    <property type="molecule type" value="Genomic_DNA"/>
</dbReference>
<reference evidence="1" key="1">
    <citation type="journal article" date="2023" name="Genome Biol. Evol.">
        <title>First Whole Genome Sequence and Flow Cytometry Genome Size Data for the Lichen-Forming Fungus Ramalina farinacea (Ascomycota).</title>
        <authorList>
            <person name="Llewellyn T."/>
            <person name="Mian S."/>
            <person name="Hill R."/>
            <person name="Leitch I.J."/>
            <person name="Gaya E."/>
        </authorList>
    </citation>
    <scope>NUCLEOTIDE SEQUENCE</scope>
    <source>
        <strain evidence="1">LIQ254RAFAR</strain>
    </source>
</reference>
<dbReference type="Proteomes" id="UP001161017">
    <property type="component" value="Unassembled WGS sequence"/>
</dbReference>
<feature type="non-terminal residue" evidence="1">
    <location>
        <position position="397"/>
    </location>
</feature>
<dbReference type="AlphaFoldDB" id="A0AA43U0X0"/>
<protein>
    <submittedName>
        <fullName evidence="1">Uncharacterized protein</fullName>
    </submittedName>
</protein>
<proteinExistence type="predicted"/>
<accession>A0AA43U0X0</accession>
<gene>
    <name evidence="1" type="ORF">OHK93_005033</name>
</gene>
<evidence type="ECO:0000313" key="2">
    <source>
        <dbReference type="Proteomes" id="UP001161017"/>
    </source>
</evidence>
<evidence type="ECO:0000313" key="1">
    <source>
        <dbReference type="EMBL" id="MDI1493245.1"/>
    </source>
</evidence>
<sequence>MVESFFGSYFTALGDAVTNTNLIIGSIVRTIDPKQNTALSMTTVLTALTVGLSFLTAPALGASAISSVSHAGLQKAASVWATSLGQAPGVAKSIWPQGSEESITWQINEIQNQVKAITDGYLNMLDNGLKTTMLDPDAFIAFADHGVFAVNNPLDIVDTLNYTGLALQTYIVSEALAQNKWYITPGKTSTWDEFNQDIQPAPCQPINVGSGGVERCTTNQNSSDQWYWSPTTTRRYHFLVTPDDSVSPLSSADMMSTIVNNGWTGLDILFDGAYDCAISGNMGSGTVLRIDDETHSLDTTCISALPLKSTCGMGCAVEVPPGQSCPFDDDCLPMAGCTTVHGGQGCGLALGHGLSEGNSTLDGPATKVAAATPATSTPPRQKACIAQYNHGGTQCAP</sequence>
<organism evidence="1 2">
    <name type="scientific">Ramalina farinacea</name>
    <dbReference type="NCBI Taxonomy" id="258253"/>
    <lineage>
        <taxon>Eukaryota</taxon>
        <taxon>Fungi</taxon>
        <taxon>Dikarya</taxon>
        <taxon>Ascomycota</taxon>
        <taxon>Pezizomycotina</taxon>
        <taxon>Lecanoromycetes</taxon>
        <taxon>OSLEUM clade</taxon>
        <taxon>Lecanoromycetidae</taxon>
        <taxon>Lecanorales</taxon>
        <taxon>Lecanorineae</taxon>
        <taxon>Ramalinaceae</taxon>
        <taxon>Ramalina</taxon>
    </lineage>
</organism>
<comment type="caution">
    <text evidence="1">The sequence shown here is derived from an EMBL/GenBank/DDBJ whole genome shotgun (WGS) entry which is preliminary data.</text>
</comment>
<name>A0AA43U0X0_9LECA</name>